<protein>
    <submittedName>
        <fullName evidence="2">Uncharacterized protein</fullName>
    </submittedName>
</protein>
<proteinExistence type="predicted"/>
<evidence type="ECO:0000313" key="3">
    <source>
        <dbReference type="Proteomes" id="UP000035100"/>
    </source>
</evidence>
<keyword evidence="2" id="KW-0614">Plasmid</keyword>
<reference evidence="2 3" key="1">
    <citation type="submission" date="2013-01" db="EMBL/GenBank/DDBJ databases">
        <authorList>
            <person name="Fiebig A."/>
            <person name="Goeker M."/>
            <person name="Klenk H.-P.P."/>
        </authorList>
    </citation>
    <scope>NUCLEOTIDE SEQUENCE [LARGE SCALE GENOMIC DNA]</scope>
    <source>
        <strain evidence="2 3">DSM 24838</strain>
        <plasmid evidence="2 3">pWENMAR1</plasmid>
    </source>
</reference>
<dbReference type="EMBL" id="AONG01000001">
    <property type="protein sequence ID" value="KIQ71409.1"/>
    <property type="molecule type" value="Genomic_DNA"/>
</dbReference>
<feature type="coiled-coil region" evidence="1">
    <location>
        <begin position="42"/>
        <end position="69"/>
    </location>
</feature>
<gene>
    <name evidence="2" type="ORF">Wenmar_04119</name>
</gene>
<dbReference type="Proteomes" id="UP000035100">
    <property type="component" value="Plasmid pWENMAR1"/>
</dbReference>
<evidence type="ECO:0000313" key="2">
    <source>
        <dbReference type="EMBL" id="KIQ71409.1"/>
    </source>
</evidence>
<geneLocation type="plasmid" evidence="2 3">
    <name>pWENMAR1</name>
</geneLocation>
<name>A0A0D0QAA9_9RHOB</name>
<keyword evidence="1" id="KW-0175">Coiled coil</keyword>
<dbReference type="AlphaFoldDB" id="A0A0D0QAA9"/>
<organism evidence="2 3">
    <name type="scientific">Wenxinia marina DSM 24838</name>
    <dbReference type="NCBI Taxonomy" id="1123501"/>
    <lineage>
        <taxon>Bacteria</taxon>
        <taxon>Pseudomonadati</taxon>
        <taxon>Pseudomonadota</taxon>
        <taxon>Alphaproteobacteria</taxon>
        <taxon>Rhodobacterales</taxon>
        <taxon>Roseobacteraceae</taxon>
        <taxon>Wenxinia</taxon>
    </lineage>
</organism>
<keyword evidence="3" id="KW-1185">Reference proteome</keyword>
<evidence type="ECO:0000256" key="1">
    <source>
        <dbReference type="SAM" id="Coils"/>
    </source>
</evidence>
<accession>A0A0D0QAA9</accession>
<sequence length="202" mass="22731">MISTRLAVMPNNHTIDLARHAASTDPASPDRDSRIEEIWTFYEAQQRQTAQLRSENFELRKRLEAAEEALGTGRADPRDDVPEEQERKRIVDLVQRDLRLSSLTARLEEAQLTAGASTALAERRSREVEILTGIAEALRAKAAGTDMAQRSPEQAEQDLMLAKERIIQHHKNNHARLLELKQLRDQISVLEAKLAKAPAASK</sequence>
<comment type="caution">
    <text evidence="2">The sequence shown here is derived from an EMBL/GenBank/DDBJ whole genome shotgun (WGS) entry which is preliminary data.</text>
</comment>